<dbReference type="EMBL" id="CP058561">
    <property type="protein sequence ID" value="QUH31612.1"/>
    <property type="molecule type" value="Genomic_DNA"/>
</dbReference>
<evidence type="ECO:0000313" key="6">
    <source>
        <dbReference type="Proteomes" id="UP000677305"/>
    </source>
</evidence>
<evidence type="ECO:0000256" key="1">
    <source>
        <dbReference type="ARBA" id="ARBA00023015"/>
    </source>
</evidence>
<dbReference type="PANTHER" id="PTHR42756:SF1">
    <property type="entry name" value="TRANSCRIPTIONAL REPRESSOR OF EMRAB OPERON"/>
    <property type="match status" value="1"/>
</dbReference>
<evidence type="ECO:0000313" key="5">
    <source>
        <dbReference type="EMBL" id="QUH31612.1"/>
    </source>
</evidence>
<dbReference type="GO" id="GO:0003677">
    <property type="term" value="F:DNA binding"/>
    <property type="evidence" value="ECO:0007669"/>
    <property type="project" value="UniProtKB-KW"/>
</dbReference>
<keyword evidence="3" id="KW-0804">Transcription</keyword>
<keyword evidence="6" id="KW-1185">Reference proteome</keyword>
<accession>A0A8J8SE85</accession>
<dbReference type="InterPro" id="IPR036388">
    <property type="entry name" value="WH-like_DNA-bd_sf"/>
</dbReference>
<dbReference type="Gene3D" id="1.10.10.10">
    <property type="entry name" value="Winged helix-like DNA-binding domain superfamily/Winged helix DNA-binding domain"/>
    <property type="match status" value="1"/>
</dbReference>
<dbReference type="PANTHER" id="PTHR42756">
    <property type="entry name" value="TRANSCRIPTIONAL REGULATOR, MARR"/>
    <property type="match status" value="1"/>
</dbReference>
<evidence type="ECO:0000256" key="3">
    <source>
        <dbReference type="ARBA" id="ARBA00023163"/>
    </source>
</evidence>
<dbReference type="Pfam" id="PF01047">
    <property type="entry name" value="MarR"/>
    <property type="match status" value="1"/>
</dbReference>
<dbReference type="RefSeq" id="WP_113675040.1">
    <property type="nucleotide sequence ID" value="NZ_CP058561.1"/>
</dbReference>
<sequence length="149" mass="17385">MNAKNNVLESFISMTEKVANGKTNVLDFGSENMKFYRGEIHMIKMIGDNPGIYSSEMARKFGITRAVVYKTVLKLEKRALIIKVNDEADKKKTKLFLTEDGEKAYKFHEQYHNNFDKALFDFLDSLNEDELQLIQKFLNYSNKLIDNHF</sequence>
<dbReference type="SUPFAM" id="SSF46785">
    <property type="entry name" value="Winged helix' DNA-binding domain"/>
    <property type="match status" value="1"/>
</dbReference>
<name>A0A8J8SE85_9FIRM</name>
<dbReference type="InterPro" id="IPR036390">
    <property type="entry name" value="WH_DNA-bd_sf"/>
</dbReference>
<reference evidence="5 6" key="1">
    <citation type="submission" date="2020-07" db="EMBL/GenBank/DDBJ databases">
        <title>Vallitalea guaymasensis genome.</title>
        <authorList>
            <person name="Postec A."/>
        </authorList>
    </citation>
    <scope>NUCLEOTIDE SEQUENCE [LARGE SCALE GENOMIC DNA]</scope>
    <source>
        <strain evidence="5 6">Ra1766G1</strain>
    </source>
</reference>
<dbReference type="InterPro" id="IPR000835">
    <property type="entry name" value="HTH_MarR-typ"/>
</dbReference>
<dbReference type="KEGG" id="vgu:HYG85_22845"/>
<keyword evidence="2" id="KW-0238">DNA-binding</keyword>
<dbReference type="PROSITE" id="PS50995">
    <property type="entry name" value="HTH_MARR_2"/>
    <property type="match status" value="1"/>
</dbReference>
<dbReference type="GO" id="GO:0003700">
    <property type="term" value="F:DNA-binding transcription factor activity"/>
    <property type="evidence" value="ECO:0007669"/>
    <property type="project" value="InterPro"/>
</dbReference>
<organism evidence="5 6">
    <name type="scientific">Vallitalea guaymasensis</name>
    <dbReference type="NCBI Taxonomy" id="1185412"/>
    <lineage>
        <taxon>Bacteria</taxon>
        <taxon>Bacillati</taxon>
        <taxon>Bacillota</taxon>
        <taxon>Clostridia</taxon>
        <taxon>Lachnospirales</taxon>
        <taxon>Vallitaleaceae</taxon>
        <taxon>Vallitalea</taxon>
    </lineage>
</organism>
<dbReference type="OrthoDB" id="5461037at2"/>
<dbReference type="AlphaFoldDB" id="A0A8J8SE85"/>
<evidence type="ECO:0000256" key="2">
    <source>
        <dbReference type="ARBA" id="ARBA00023125"/>
    </source>
</evidence>
<protein>
    <submittedName>
        <fullName evidence="5">MarR family transcriptional regulator</fullName>
    </submittedName>
</protein>
<dbReference type="Proteomes" id="UP000677305">
    <property type="component" value="Chromosome"/>
</dbReference>
<dbReference type="SMART" id="SM00347">
    <property type="entry name" value="HTH_MARR"/>
    <property type="match status" value="1"/>
</dbReference>
<evidence type="ECO:0000259" key="4">
    <source>
        <dbReference type="PROSITE" id="PS50995"/>
    </source>
</evidence>
<gene>
    <name evidence="5" type="ORF">HYG85_22845</name>
</gene>
<feature type="domain" description="HTH marR-type" evidence="4">
    <location>
        <begin position="4"/>
        <end position="143"/>
    </location>
</feature>
<keyword evidence="1" id="KW-0805">Transcription regulation</keyword>
<proteinExistence type="predicted"/>